<dbReference type="HOGENOM" id="CLU_135887_1_1_1"/>
<accession>A0A0D9VWL7</accession>
<dbReference type="EnsemblPlants" id="LPERR03G22210.1">
    <property type="protein sequence ID" value="LPERR03G22210.1"/>
    <property type="gene ID" value="LPERR03G22210"/>
</dbReference>
<comment type="function">
    <text evidence="12">Part of the twin-arginine translocation (Tat) system that transports large folded proteins containing a characteristic twin-arginine motif in their signal peptide across the thylakoid membrane. Involved in delta pH-dependent protein transport required for chloroplast development, especially thylakoid membrane formation. TATC and TATB mediate precursor recognition, whereas TATA facilitates translocation.</text>
</comment>
<feature type="region of interest" description="Disordered" evidence="14">
    <location>
        <begin position="125"/>
        <end position="162"/>
    </location>
</feature>
<dbReference type="Proteomes" id="UP000032180">
    <property type="component" value="Chromosome 3"/>
</dbReference>
<evidence type="ECO:0000256" key="8">
    <source>
        <dbReference type="ARBA" id="ARBA00022989"/>
    </source>
</evidence>
<sequence length="162" mass="16291">MAISPVATYPSSSSSLARPLPAASRAHVAAFGMSSRASSFVAGGGGFALVAAARPRRTKEGGSSRGVGGAMGCKCLFGLGVPELAVIAGVAALVFGPKQLPEIGRSIGKTVKSFQQAAKEFETELKKEGEDGGDQPPPPTQTAVSGGGEEKELKASSIKEST</sequence>
<keyword evidence="10" id="KW-0793">Thylakoid</keyword>
<keyword evidence="8" id="KW-1133">Transmembrane helix</keyword>
<keyword evidence="16" id="KW-1185">Reference proteome</keyword>
<dbReference type="STRING" id="77586.A0A0D9VWL7"/>
<dbReference type="PANTHER" id="PTHR33162">
    <property type="entry name" value="SEC-INDEPENDENT PROTEIN TRANSLOCASE PROTEIN TATA, CHLOROPLASTIC"/>
    <property type="match status" value="1"/>
</dbReference>
<dbReference type="FunFam" id="1.20.5.3310:FF:000003">
    <property type="entry name" value="Sec-independent protein translocase protein TATB, chloroplastic"/>
    <property type="match status" value="1"/>
</dbReference>
<dbReference type="InterPro" id="IPR006312">
    <property type="entry name" value="TatA/E"/>
</dbReference>
<dbReference type="GO" id="GO:0045038">
    <property type="term" value="P:protein import into chloroplast thylakoid membrane"/>
    <property type="evidence" value="ECO:0007669"/>
    <property type="project" value="UniProtKB-ARBA"/>
</dbReference>
<keyword evidence="7" id="KW-0809">Transit peptide</keyword>
<dbReference type="InterPro" id="IPR003369">
    <property type="entry name" value="TatA/B/E"/>
</dbReference>
<evidence type="ECO:0000256" key="6">
    <source>
        <dbReference type="ARBA" id="ARBA00022927"/>
    </source>
</evidence>
<evidence type="ECO:0000256" key="9">
    <source>
        <dbReference type="ARBA" id="ARBA00023010"/>
    </source>
</evidence>
<reference evidence="15" key="3">
    <citation type="submission" date="2015-04" db="UniProtKB">
        <authorList>
            <consortium name="EnsemblPlants"/>
        </authorList>
    </citation>
    <scope>IDENTIFICATION</scope>
</reference>
<evidence type="ECO:0000256" key="7">
    <source>
        <dbReference type="ARBA" id="ARBA00022946"/>
    </source>
</evidence>
<keyword evidence="4" id="KW-0934">Plastid</keyword>
<keyword evidence="6" id="KW-0653">Protein transport</keyword>
<dbReference type="Gramene" id="LPERR03G22210.1">
    <property type="protein sequence ID" value="LPERR03G22210.1"/>
    <property type="gene ID" value="LPERR03G22210"/>
</dbReference>
<evidence type="ECO:0008006" key="17">
    <source>
        <dbReference type="Google" id="ProtNLM"/>
    </source>
</evidence>
<dbReference type="NCBIfam" id="TIGR01411">
    <property type="entry name" value="tatAE"/>
    <property type="match status" value="1"/>
</dbReference>
<proteinExistence type="inferred from homology"/>
<evidence type="ECO:0000256" key="14">
    <source>
        <dbReference type="SAM" id="MobiDB-lite"/>
    </source>
</evidence>
<dbReference type="Gene3D" id="1.20.5.3310">
    <property type="match status" value="1"/>
</dbReference>
<reference evidence="15 16" key="1">
    <citation type="submission" date="2012-08" db="EMBL/GenBank/DDBJ databases">
        <title>Oryza genome evolution.</title>
        <authorList>
            <person name="Wing R.A."/>
        </authorList>
    </citation>
    <scope>NUCLEOTIDE SEQUENCE</scope>
</reference>
<keyword evidence="3" id="KW-0150">Chloroplast</keyword>
<comment type="subunit">
    <text evidence="13">In thylakoid membranes, TATC and TATB form a large receptor complex, containing about eight TATC-TATB pairs, which binds the precursor protein. Twin arginine signal peptide promotes pH-triggered docking of TATA oligomers to TATC-TATB receptor complex, inducing a conformational switch of TATA that results in activation of the translocase. TATA dissociates from TATC-TATB upon completion of translocation.</text>
</comment>
<keyword evidence="5" id="KW-0812">Transmembrane</keyword>
<evidence type="ECO:0000256" key="1">
    <source>
        <dbReference type="ARBA" id="ARBA00004581"/>
    </source>
</evidence>
<dbReference type="GO" id="GO:0043953">
    <property type="term" value="P:protein transport by the Tat complex"/>
    <property type="evidence" value="ECO:0007669"/>
    <property type="project" value="InterPro"/>
</dbReference>
<dbReference type="GO" id="GO:0009535">
    <property type="term" value="C:chloroplast thylakoid membrane"/>
    <property type="evidence" value="ECO:0007669"/>
    <property type="project" value="UniProtKB-SubCell"/>
</dbReference>
<evidence type="ECO:0000313" key="16">
    <source>
        <dbReference type="Proteomes" id="UP000032180"/>
    </source>
</evidence>
<dbReference type="PANTHER" id="PTHR33162:SF1">
    <property type="entry name" value="SEC-INDEPENDENT PROTEIN TRANSLOCASE PROTEIN TATA, CHLOROPLASTIC"/>
    <property type="match status" value="1"/>
</dbReference>
<keyword evidence="2" id="KW-0813">Transport</keyword>
<dbReference type="eggNOG" id="ENOG502S7UG">
    <property type="taxonomic scope" value="Eukaryota"/>
</dbReference>
<protein>
    <recommendedName>
        <fullName evidence="17">Sec-independent protein translocase protein TATA, chloroplastic</fullName>
    </recommendedName>
</protein>
<keyword evidence="9" id="KW-0811">Translocation</keyword>
<evidence type="ECO:0000256" key="4">
    <source>
        <dbReference type="ARBA" id="ARBA00022640"/>
    </source>
</evidence>
<organism evidence="15 16">
    <name type="scientific">Leersia perrieri</name>
    <dbReference type="NCBI Taxonomy" id="77586"/>
    <lineage>
        <taxon>Eukaryota</taxon>
        <taxon>Viridiplantae</taxon>
        <taxon>Streptophyta</taxon>
        <taxon>Embryophyta</taxon>
        <taxon>Tracheophyta</taxon>
        <taxon>Spermatophyta</taxon>
        <taxon>Magnoliopsida</taxon>
        <taxon>Liliopsida</taxon>
        <taxon>Poales</taxon>
        <taxon>Poaceae</taxon>
        <taxon>BOP clade</taxon>
        <taxon>Oryzoideae</taxon>
        <taxon>Oryzeae</taxon>
        <taxon>Oryzinae</taxon>
        <taxon>Leersia</taxon>
    </lineage>
</organism>
<evidence type="ECO:0000256" key="11">
    <source>
        <dbReference type="ARBA" id="ARBA00023136"/>
    </source>
</evidence>
<comment type="subcellular location">
    <subcellularLocation>
        <location evidence="1">Plastid</location>
        <location evidence="1">Chloroplast thylakoid membrane</location>
        <topology evidence="1">Single-pass membrane protein</topology>
    </subcellularLocation>
</comment>
<dbReference type="PRINTS" id="PR01506">
    <property type="entry name" value="TATBPROTEIN"/>
</dbReference>
<evidence type="ECO:0000256" key="12">
    <source>
        <dbReference type="ARBA" id="ARBA00025340"/>
    </source>
</evidence>
<name>A0A0D9VWL7_9ORYZ</name>
<reference evidence="16" key="2">
    <citation type="submission" date="2013-12" db="EMBL/GenBank/DDBJ databases">
        <authorList>
            <person name="Yu Y."/>
            <person name="Lee S."/>
            <person name="de Baynast K."/>
            <person name="Wissotski M."/>
            <person name="Liu L."/>
            <person name="Talag J."/>
            <person name="Goicoechea J."/>
            <person name="Angelova A."/>
            <person name="Jetty R."/>
            <person name="Kudrna D."/>
            <person name="Golser W."/>
            <person name="Rivera L."/>
            <person name="Zhang J."/>
            <person name="Wing R."/>
        </authorList>
    </citation>
    <scope>NUCLEOTIDE SEQUENCE</scope>
</reference>
<evidence type="ECO:0000256" key="2">
    <source>
        <dbReference type="ARBA" id="ARBA00022448"/>
    </source>
</evidence>
<dbReference type="AlphaFoldDB" id="A0A0D9VWL7"/>
<dbReference type="HAMAP" id="MF_00236">
    <property type="entry name" value="TatA_E"/>
    <property type="match status" value="1"/>
</dbReference>
<evidence type="ECO:0000256" key="13">
    <source>
        <dbReference type="ARBA" id="ARBA00065337"/>
    </source>
</evidence>
<evidence type="ECO:0000313" key="15">
    <source>
        <dbReference type="EnsemblPlants" id="LPERR03G22210.1"/>
    </source>
</evidence>
<dbReference type="NCBIfam" id="NF011429">
    <property type="entry name" value="PRK14857.1"/>
    <property type="match status" value="1"/>
</dbReference>
<evidence type="ECO:0000256" key="3">
    <source>
        <dbReference type="ARBA" id="ARBA00022528"/>
    </source>
</evidence>
<keyword evidence="11" id="KW-0472">Membrane</keyword>
<evidence type="ECO:0000256" key="5">
    <source>
        <dbReference type="ARBA" id="ARBA00022692"/>
    </source>
</evidence>
<evidence type="ECO:0000256" key="10">
    <source>
        <dbReference type="ARBA" id="ARBA00023078"/>
    </source>
</evidence>
<dbReference type="GO" id="GO:0009977">
    <property type="term" value="F:proton motive force dependent protein transmembrane transporter activity"/>
    <property type="evidence" value="ECO:0007669"/>
    <property type="project" value="UniProtKB-ARBA"/>
</dbReference>
<dbReference type="Pfam" id="PF02416">
    <property type="entry name" value="TatA_B_E"/>
    <property type="match status" value="1"/>
</dbReference>